<dbReference type="SUPFAM" id="SSF56801">
    <property type="entry name" value="Acetyl-CoA synthetase-like"/>
    <property type="match status" value="1"/>
</dbReference>
<gene>
    <name evidence="1" type="ORF">IBL25_24845</name>
</gene>
<dbReference type="EMBL" id="JACTUZ010000250">
    <property type="protein sequence ID" value="MBC9180179.1"/>
    <property type="molecule type" value="Genomic_DNA"/>
</dbReference>
<protein>
    <submittedName>
        <fullName evidence="1">Acyl-CoA synthetase</fullName>
    </submittedName>
</protein>
<name>A0ABR7REU0_9PROT</name>
<feature type="non-terminal residue" evidence="1">
    <location>
        <position position="63"/>
    </location>
</feature>
<organism evidence="1 2">
    <name type="scientific">Pseudoroseomonas ludipueritiae</name>
    <dbReference type="NCBI Taxonomy" id="198093"/>
    <lineage>
        <taxon>Bacteria</taxon>
        <taxon>Pseudomonadati</taxon>
        <taxon>Pseudomonadota</taxon>
        <taxon>Alphaproteobacteria</taxon>
        <taxon>Acetobacterales</taxon>
        <taxon>Acetobacteraceae</taxon>
        <taxon>Pseudoroseomonas</taxon>
    </lineage>
</organism>
<dbReference type="Gene3D" id="3.40.50.980">
    <property type="match status" value="1"/>
</dbReference>
<sequence length="63" mass="6402">MSAETLPALLEGLAARRADAAALVSLSRPPLGRAAFAAQARRVAEGLARQGIGPGDRVALLLP</sequence>
<proteinExistence type="predicted"/>
<evidence type="ECO:0000313" key="1">
    <source>
        <dbReference type="EMBL" id="MBC9180179.1"/>
    </source>
</evidence>
<keyword evidence="2" id="KW-1185">Reference proteome</keyword>
<evidence type="ECO:0000313" key="2">
    <source>
        <dbReference type="Proteomes" id="UP000603940"/>
    </source>
</evidence>
<reference evidence="1 2" key="1">
    <citation type="journal article" date="2009" name="Int. J. Syst. Evol. Microbiol.">
        <title>Transfer of Teichococcus ludipueritiae and Muricoccus roseus to the genus Roseomonas, as Roseomonas ludipueritiae comb. nov. and Roseomonas rosea comb. nov., respectively, and emended description of the genus Roseomonas.</title>
        <authorList>
            <person name="Sanchez-Porro C."/>
            <person name="Gallego V."/>
            <person name="Busse H.J."/>
            <person name="Kampfer P."/>
            <person name="Ventosa A."/>
        </authorList>
    </citation>
    <scope>NUCLEOTIDE SEQUENCE [LARGE SCALE GENOMIC DNA]</scope>
    <source>
        <strain evidence="1 2">DSM 14915</strain>
    </source>
</reference>
<accession>A0ABR7REU0</accession>
<comment type="caution">
    <text evidence="1">The sequence shown here is derived from an EMBL/GenBank/DDBJ whole genome shotgun (WGS) entry which is preliminary data.</text>
</comment>
<dbReference type="Proteomes" id="UP000603940">
    <property type="component" value="Unassembled WGS sequence"/>
</dbReference>